<feature type="compositionally biased region" description="Basic and acidic residues" evidence="1">
    <location>
        <begin position="217"/>
        <end position="230"/>
    </location>
</feature>
<dbReference type="PANTHER" id="PTHR10699:SF16">
    <property type="entry name" value="SPERM SURFACE PROTEIN SP17"/>
    <property type="match status" value="1"/>
</dbReference>
<dbReference type="Proteomes" id="UP000694569">
    <property type="component" value="Unplaced"/>
</dbReference>
<dbReference type="AlphaFoldDB" id="A0A8C5QR20"/>
<evidence type="ECO:0000313" key="4">
    <source>
        <dbReference type="Proteomes" id="UP000694569"/>
    </source>
</evidence>
<accession>A0A8C5QR20</accession>
<name>A0A8C5QR20_9ANUR</name>
<dbReference type="SUPFAM" id="SSF47391">
    <property type="entry name" value="Dimerization-anchoring domain of cAMP-dependent PK regulatory subunit"/>
    <property type="match status" value="1"/>
</dbReference>
<dbReference type="GO" id="GO:0005516">
    <property type="term" value="F:calmodulin binding"/>
    <property type="evidence" value="ECO:0007669"/>
    <property type="project" value="TreeGrafter"/>
</dbReference>
<feature type="region of interest" description="Disordered" evidence="1">
    <location>
        <begin position="38"/>
        <end position="60"/>
    </location>
</feature>
<evidence type="ECO:0000313" key="3">
    <source>
        <dbReference type="Ensembl" id="ENSLLEP00000040330.1"/>
    </source>
</evidence>
<feature type="compositionally biased region" description="Polar residues" evidence="1">
    <location>
        <begin position="149"/>
        <end position="166"/>
    </location>
</feature>
<sequence length="601" mass="64565">MTDIRTPRLLNTIYKSRNEALCPLLLAVTGICLHGNRARRHGDRDKQGNGSTVTATTEGSRRRRCVHKMSVPFSNTNLRVPRGFGNLLEGLTREVLREQPGDIPLFASKYFETLLKQRQELKFEPAEWGASLDDRFYNNHAFNRAEISAPTSASGGIQNSTWNSMSPLEGAPRTDRSLSSPHVEQKEERAQDLTQGVAATVIQAAYRGHLGRDEAKKLKESAKNNVEESHLVNTESVARDEEAGAHSPDPTEPQLSASPGEGPVTLTDPECPEQEPSAALSDPFPNTACEMSLDETLERKTEHEEHTAESHTIQGDGREKDRDVEDSQPAETQEAGEDQNSETMEGLLPTETPAEEHESDPAEPLSNSPHLIQGDTSEQAAGGDTDPAAISVDNLQMVQEETNNRPAGGDTDLSSETIQGDTGDRTAGGDTNPATTLLDATPKPEDGASEQPAGGDTEPAASLLDAAPKPEDGASEQPAGGDTEPAASLLDAAPKPEDGVSEQPAAGDTFTESNGDIVSSGGKDEDSDKKNTASADLPLSEEETLEEKPPPALGFQRPSFPPRGAEEWATKRCWGSQEEPPRPCVPAVVALCLWRLLVFCQ</sequence>
<feature type="compositionally biased region" description="Acidic residues" evidence="1">
    <location>
        <begin position="326"/>
        <end position="340"/>
    </location>
</feature>
<dbReference type="Gene3D" id="1.20.5.190">
    <property type="match status" value="1"/>
</dbReference>
<evidence type="ECO:0000256" key="1">
    <source>
        <dbReference type="SAM" id="MobiDB-lite"/>
    </source>
</evidence>
<feature type="region of interest" description="Disordered" evidence="1">
    <location>
        <begin position="149"/>
        <end position="194"/>
    </location>
</feature>
<feature type="compositionally biased region" description="Polar residues" evidence="1">
    <location>
        <begin position="393"/>
        <end position="405"/>
    </location>
</feature>
<feature type="compositionally biased region" description="Polar residues" evidence="1">
    <location>
        <begin position="365"/>
        <end position="379"/>
    </location>
</feature>
<dbReference type="SMART" id="SM00394">
    <property type="entry name" value="RIIa"/>
    <property type="match status" value="1"/>
</dbReference>
<dbReference type="PROSITE" id="PS50096">
    <property type="entry name" value="IQ"/>
    <property type="match status" value="1"/>
</dbReference>
<evidence type="ECO:0000259" key="2">
    <source>
        <dbReference type="SMART" id="SM00394"/>
    </source>
</evidence>
<feature type="region of interest" description="Disordered" evidence="1">
    <location>
        <begin position="217"/>
        <end position="568"/>
    </location>
</feature>
<protein>
    <recommendedName>
        <fullName evidence="2">RIIa domain-containing protein</fullName>
    </recommendedName>
</protein>
<dbReference type="PANTHER" id="PTHR10699">
    <property type="entry name" value="NEUROMODULIN"/>
    <property type="match status" value="1"/>
</dbReference>
<dbReference type="CDD" id="cd23767">
    <property type="entry name" value="IQCD"/>
    <property type="match status" value="1"/>
</dbReference>
<organism evidence="3 4">
    <name type="scientific">Leptobrachium leishanense</name>
    <name type="common">Leishan spiny toad</name>
    <dbReference type="NCBI Taxonomy" id="445787"/>
    <lineage>
        <taxon>Eukaryota</taxon>
        <taxon>Metazoa</taxon>
        <taxon>Chordata</taxon>
        <taxon>Craniata</taxon>
        <taxon>Vertebrata</taxon>
        <taxon>Euteleostomi</taxon>
        <taxon>Amphibia</taxon>
        <taxon>Batrachia</taxon>
        <taxon>Anura</taxon>
        <taxon>Pelobatoidea</taxon>
        <taxon>Megophryidae</taxon>
        <taxon>Leptobrachium</taxon>
    </lineage>
</organism>
<feature type="domain" description="RIIa" evidence="2">
    <location>
        <begin position="82"/>
        <end position="119"/>
    </location>
</feature>
<dbReference type="OrthoDB" id="252964at2759"/>
<dbReference type="InterPro" id="IPR003117">
    <property type="entry name" value="cAMP_dep_PK_reg_su_I/II_a/b"/>
</dbReference>
<feature type="compositionally biased region" description="Basic and acidic residues" evidence="1">
    <location>
        <begin position="522"/>
        <end position="531"/>
    </location>
</feature>
<dbReference type="Ensembl" id="ENSLLET00000041967.1">
    <property type="protein sequence ID" value="ENSLLEP00000040330.1"/>
    <property type="gene ID" value="ENSLLEG00000025586.1"/>
</dbReference>
<feature type="compositionally biased region" description="Basic and acidic residues" evidence="1">
    <location>
        <begin position="296"/>
        <end position="309"/>
    </location>
</feature>
<dbReference type="GeneTree" id="ENSGT00440000039164"/>
<reference evidence="3" key="2">
    <citation type="submission" date="2025-09" db="UniProtKB">
        <authorList>
            <consortium name="Ensembl"/>
        </authorList>
    </citation>
    <scope>IDENTIFICATION</scope>
</reference>
<dbReference type="Gene3D" id="1.20.890.10">
    <property type="entry name" value="cAMP-dependent protein kinase regulatory subunit, dimerization-anchoring domain"/>
    <property type="match status" value="1"/>
</dbReference>
<dbReference type="InterPro" id="IPR047579">
    <property type="entry name" value="DD_CABYR_SP17"/>
</dbReference>
<feature type="compositionally biased region" description="Basic and acidic residues" evidence="1">
    <location>
        <begin position="316"/>
        <end position="325"/>
    </location>
</feature>
<dbReference type="Pfam" id="PF02197">
    <property type="entry name" value="RIIa"/>
    <property type="match status" value="1"/>
</dbReference>
<proteinExistence type="predicted"/>
<dbReference type="CDD" id="cd12100">
    <property type="entry name" value="DD_CABYR_SP17"/>
    <property type="match status" value="1"/>
</dbReference>
<keyword evidence="4" id="KW-1185">Reference proteome</keyword>
<feature type="compositionally biased region" description="Polar residues" evidence="1">
    <location>
        <begin position="48"/>
        <end position="58"/>
    </location>
</feature>
<reference evidence="3" key="1">
    <citation type="submission" date="2025-08" db="UniProtKB">
        <authorList>
            <consortium name="Ensembl"/>
        </authorList>
    </citation>
    <scope>IDENTIFICATION</scope>
</reference>